<organism evidence="2 3">
    <name type="scientific">Rhizoctonia solani</name>
    <dbReference type="NCBI Taxonomy" id="456999"/>
    <lineage>
        <taxon>Eukaryota</taxon>
        <taxon>Fungi</taxon>
        <taxon>Dikarya</taxon>
        <taxon>Basidiomycota</taxon>
        <taxon>Agaricomycotina</taxon>
        <taxon>Agaricomycetes</taxon>
        <taxon>Cantharellales</taxon>
        <taxon>Ceratobasidiaceae</taxon>
        <taxon>Rhizoctonia</taxon>
    </lineage>
</organism>
<proteinExistence type="predicted"/>
<dbReference type="InterPro" id="IPR011009">
    <property type="entry name" value="Kinase-like_dom_sf"/>
</dbReference>
<reference evidence="2 3" key="1">
    <citation type="submission" date="2015-07" db="EMBL/GenBank/DDBJ databases">
        <authorList>
            <person name="Noorani M."/>
        </authorList>
    </citation>
    <scope>NUCLEOTIDE SEQUENCE [LARGE SCALE GENOMIC DNA]</scope>
    <source>
        <strain evidence="2">BBA 69670</strain>
    </source>
</reference>
<dbReference type="Proteomes" id="UP000044841">
    <property type="component" value="Unassembled WGS sequence"/>
</dbReference>
<evidence type="ECO:0000313" key="2">
    <source>
        <dbReference type="EMBL" id="CUA72840.1"/>
    </source>
</evidence>
<keyword evidence="3" id="KW-1185">Reference proteome</keyword>
<accession>A0A0K6G2X0</accession>
<dbReference type="InterPro" id="IPR000719">
    <property type="entry name" value="Prot_kinase_dom"/>
</dbReference>
<dbReference type="Gene3D" id="1.10.510.10">
    <property type="entry name" value="Transferase(Phosphotransferase) domain 1"/>
    <property type="match status" value="1"/>
</dbReference>
<evidence type="ECO:0000313" key="3">
    <source>
        <dbReference type="Proteomes" id="UP000044841"/>
    </source>
</evidence>
<dbReference type="PROSITE" id="PS50011">
    <property type="entry name" value="PROTEIN_KINASE_DOM"/>
    <property type="match status" value="1"/>
</dbReference>
<dbReference type="GO" id="GO:0005524">
    <property type="term" value="F:ATP binding"/>
    <property type="evidence" value="ECO:0007669"/>
    <property type="project" value="InterPro"/>
</dbReference>
<evidence type="ECO:0000259" key="1">
    <source>
        <dbReference type="PROSITE" id="PS50011"/>
    </source>
</evidence>
<dbReference type="SUPFAM" id="SSF56112">
    <property type="entry name" value="Protein kinase-like (PK-like)"/>
    <property type="match status" value="1"/>
</dbReference>
<protein>
    <recommendedName>
        <fullName evidence="1">Protein kinase domain-containing protein</fullName>
    </recommendedName>
</protein>
<name>A0A0K6G2X0_9AGAM</name>
<dbReference type="GO" id="GO:0004672">
    <property type="term" value="F:protein kinase activity"/>
    <property type="evidence" value="ECO:0007669"/>
    <property type="project" value="InterPro"/>
</dbReference>
<dbReference type="EMBL" id="CYGV01001319">
    <property type="protein sequence ID" value="CUA72840.1"/>
    <property type="molecule type" value="Genomic_DNA"/>
</dbReference>
<dbReference type="SMART" id="SM00220">
    <property type="entry name" value="S_TKc"/>
    <property type="match status" value="1"/>
</dbReference>
<feature type="domain" description="Protein kinase" evidence="1">
    <location>
        <begin position="7"/>
        <end position="373"/>
    </location>
</feature>
<sequence length="373" mass="43905">MALVNPFYDLDFVSESSRRSEVEMRWVSFQPYLLSKGYRLRPRYQPHWVPSWKGTPVNPDGCEDSFDCMPIHVLDATRIQDDQQVMIKMVVPWKDGREGREELALMEYFSAPPVRDEHDNHVVPCLDIFPIPGVVSGHFLVTPLLGRYKDVPFYNLAEVHDMFLQLFDGLLHMHRNRVAHCDIDAQNIMMDLRPLYDEHFHPFHRTYSTDFKRHLFPHATRTQKGTRYYYIDLGFAIQFKDHNSPRTVSGVYSRVPAPEQLGGRPFDPFLADVYQFGQMLMREFIPQIKGLDFLIPLAMEMTRNEPDSRPTLEHARKSMNTAFLGLGWRAYNWPLLPPNAPRKVRILRVLFGVMKDIQLVMSHFLRMMFFWRI</sequence>
<gene>
    <name evidence="2" type="ORF">RSOLAG22IIIB_10348</name>
</gene>
<dbReference type="AlphaFoldDB" id="A0A0K6G2X0"/>